<keyword evidence="20" id="KW-1185">Reference proteome</keyword>
<keyword evidence="1 16" id="KW-0813">Transport</keyword>
<keyword evidence="12 16" id="KW-0406">Ion transport</keyword>
<dbReference type="EC" id="7.2.1.1" evidence="16 17"/>
<evidence type="ECO:0000259" key="18">
    <source>
        <dbReference type="SMART" id="SM00900"/>
    </source>
</evidence>
<evidence type="ECO:0000256" key="17">
    <source>
        <dbReference type="PIRNR" id="PIRNR009437"/>
    </source>
</evidence>
<dbReference type="HAMAP" id="MF_00427">
    <property type="entry name" value="NqrC"/>
    <property type="match status" value="1"/>
</dbReference>
<keyword evidence="2 16" id="KW-1003">Cell membrane</keyword>
<keyword evidence="10 16" id="KW-0520">NAD</keyword>
<keyword evidence="9 16" id="KW-1133">Transmembrane helix</keyword>
<dbReference type="Proteomes" id="UP001626549">
    <property type="component" value="Chromosome"/>
</dbReference>
<evidence type="ECO:0000256" key="5">
    <source>
        <dbReference type="ARBA" id="ARBA00022630"/>
    </source>
</evidence>
<reference evidence="19 20" key="1">
    <citation type="submission" date="2023-10" db="EMBL/GenBank/DDBJ databases">
        <title>Two novel species belonging to the OM43/NOR5 clade.</title>
        <authorList>
            <person name="Park M."/>
        </authorList>
    </citation>
    <scope>NUCLEOTIDE SEQUENCE [LARGE SCALE GENOMIC DNA]</scope>
    <source>
        <strain evidence="19 20">IMCC45268</strain>
    </source>
</reference>
<keyword evidence="5 16" id="KW-0285">Flavoprotein</keyword>
<keyword evidence="4 16" id="KW-0597">Phosphoprotein</keyword>
<comment type="subcellular location">
    <subcellularLocation>
        <location evidence="16">Cell membrane</location>
        <topology evidence="16">Single-pass membrane protein</topology>
    </subcellularLocation>
</comment>
<dbReference type="InterPro" id="IPR010204">
    <property type="entry name" value="NqrC"/>
</dbReference>
<comment type="similarity">
    <text evidence="16 17">Belongs to the NqrC family.</text>
</comment>
<dbReference type="NCBIfam" id="NF003749">
    <property type="entry name" value="PRK05346.1-5"/>
    <property type="match status" value="1"/>
</dbReference>
<dbReference type="Pfam" id="PF04205">
    <property type="entry name" value="FMN_bind"/>
    <property type="match status" value="1"/>
</dbReference>
<evidence type="ECO:0000256" key="10">
    <source>
        <dbReference type="ARBA" id="ARBA00023027"/>
    </source>
</evidence>
<evidence type="ECO:0000256" key="3">
    <source>
        <dbReference type="ARBA" id="ARBA00022519"/>
    </source>
</evidence>
<evidence type="ECO:0000313" key="20">
    <source>
        <dbReference type="Proteomes" id="UP001626549"/>
    </source>
</evidence>
<feature type="modified residue" description="FMN phosphoryl threonine" evidence="16">
    <location>
        <position position="225"/>
    </location>
</feature>
<dbReference type="EMBL" id="CP136865">
    <property type="protein sequence ID" value="WOJ95734.1"/>
    <property type="molecule type" value="Genomic_DNA"/>
</dbReference>
<name>A0ABZ0IB06_9GAMM</name>
<organism evidence="19 20">
    <name type="scientific">Congregibacter brevis</name>
    <dbReference type="NCBI Taxonomy" id="3081201"/>
    <lineage>
        <taxon>Bacteria</taxon>
        <taxon>Pseudomonadati</taxon>
        <taxon>Pseudomonadota</taxon>
        <taxon>Gammaproteobacteria</taxon>
        <taxon>Cellvibrionales</taxon>
        <taxon>Halieaceae</taxon>
        <taxon>Congregibacter</taxon>
    </lineage>
</organism>
<evidence type="ECO:0000256" key="12">
    <source>
        <dbReference type="ARBA" id="ARBA00023065"/>
    </source>
</evidence>
<accession>A0ABZ0IB06</accession>
<keyword evidence="15 16" id="KW-0739">Sodium transport</keyword>
<proteinExistence type="inferred from homology"/>
<evidence type="ECO:0000256" key="14">
    <source>
        <dbReference type="ARBA" id="ARBA00023136"/>
    </source>
</evidence>
<evidence type="ECO:0000256" key="15">
    <source>
        <dbReference type="ARBA" id="ARBA00023201"/>
    </source>
</evidence>
<dbReference type="RefSeq" id="WP_407326436.1">
    <property type="nucleotide sequence ID" value="NZ_CP136865.1"/>
</dbReference>
<evidence type="ECO:0000256" key="13">
    <source>
        <dbReference type="ARBA" id="ARBA00023075"/>
    </source>
</evidence>
<keyword evidence="8 16" id="KW-1278">Translocase</keyword>
<comment type="catalytic activity">
    <reaction evidence="16 17">
        <text>a ubiquinone + n Na(+)(in) + NADH + H(+) = a ubiquinol + n Na(+)(out) + NAD(+)</text>
        <dbReference type="Rhea" id="RHEA:47748"/>
        <dbReference type="Rhea" id="RHEA-COMP:9565"/>
        <dbReference type="Rhea" id="RHEA-COMP:9566"/>
        <dbReference type="ChEBI" id="CHEBI:15378"/>
        <dbReference type="ChEBI" id="CHEBI:16389"/>
        <dbReference type="ChEBI" id="CHEBI:17976"/>
        <dbReference type="ChEBI" id="CHEBI:29101"/>
        <dbReference type="ChEBI" id="CHEBI:57540"/>
        <dbReference type="ChEBI" id="CHEBI:57945"/>
        <dbReference type="EC" id="7.2.1.1"/>
    </reaction>
</comment>
<dbReference type="PIRSF" id="PIRSF009437">
    <property type="entry name" value="NQR-1_subunit_C"/>
    <property type="match status" value="1"/>
</dbReference>
<sequence length="256" mass="27154">MASNDGIGKILGVALALCIVCSVIVSTAAVVLKPAQEANKSLDRKRNILQAAGMLEEGRSVDEQFAVVEERFVDLASGEFTDTVSSGYDQRAAAKDPSLSRDVPGDEDIAKVGRQASVAQVYLVRGEAGGYEKIILPVHGYGLWSTLYGFLALESDGNTVAGLGFYDHGETPGLGGEVDNPRWKALWPGKKVYRDGQVELSLTKGAVDPSNANADWMVDGLSGATLTSRGVTNLIDFWLGDAGFAPFLENLKNGEA</sequence>
<evidence type="ECO:0000256" key="16">
    <source>
        <dbReference type="HAMAP-Rule" id="MF_00427"/>
    </source>
</evidence>
<evidence type="ECO:0000256" key="2">
    <source>
        <dbReference type="ARBA" id="ARBA00022475"/>
    </source>
</evidence>
<evidence type="ECO:0000256" key="4">
    <source>
        <dbReference type="ARBA" id="ARBA00022553"/>
    </source>
</evidence>
<evidence type="ECO:0000313" key="19">
    <source>
        <dbReference type="EMBL" id="WOJ95734.1"/>
    </source>
</evidence>
<comment type="subunit">
    <text evidence="16 17">Composed of six subunits; NqrA, NqrB, NqrC, NqrD, NqrE and NqrF.</text>
</comment>
<evidence type="ECO:0000256" key="11">
    <source>
        <dbReference type="ARBA" id="ARBA00023053"/>
    </source>
</evidence>
<evidence type="ECO:0000256" key="7">
    <source>
        <dbReference type="ARBA" id="ARBA00022692"/>
    </source>
</evidence>
<feature type="domain" description="FMN-binding" evidence="18">
    <location>
        <begin position="142"/>
        <end position="242"/>
    </location>
</feature>
<keyword evidence="11 16" id="KW-0915">Sodium</keyword>
<dbReference type="PANTHER" id="PTHR37838:SF1">
    <property type="entry name" value="NA(+)-TRANSLOCATING NADH-QUINONE REDUCTASE SUBUNIT C"/>
    <property type="match status" value="1"/>
</dbReference>
<dbReference type="NCBIfam" id="TIGR01938">
    <property type="entry name" value="nqrC"/>
    <property type="match status" value="1"/>
</dbReference>
<dbReference type="PANTHER" id="PTHR37838">
    <property type="entry name" value="NA(+)-TRANSLOCATING NADH-QUINONE REDUCTASE SUBUNIT C"/>
    <property type="match status" value="1"/>
</dbReference>
<dbReference type="InterPro" id="IPR007329">
    <property type="entry name" value="FMN-bd"/>
</dbReference>
<keyword evidence="7 16" id="KW-0812">Transmembrane</keyword>
<evidence type="ECO:0000256" key="9">
    <source>
        <dbReference type="ARBA" id="ARBA00022989"/>
    </source>
</evidence>
<keyword evidence="3" id="KW-0997">Cell inner membrane</keyword>
<keyword evidence="6 16" id="KW-0288">FMN</keyword>
<dbReference type="SMART" id="SM00900">
    <property type="entry name" value="FMN_bind"/>
    <property type="match status" value="1"/>
</dbReference>
<comment type="function">
    <text evidence="16">NQR complex catalyzes the reduction of ubiquinone-1 to ubiquinol by two successive reactions, coupled with the transport of Na(+) ions from the cytoplasm to the periplasm. NqrA to NqrE are probably involved in the second step, the conversion of ubisemiquinone to ubiquinol.</text>
</comment>
<gene>
    <name evidence="16" type="primary">nqrC</name>
    <name evidence="19" type="ORF">R0137_10805</name>
</gene>
<keyword evidence="13 16" id="KW-0830">Ubiquinone</keyword>
<evidence type="ECO:0000256" key="8">
    <source>
        <dbReference type="ARBA" id="ARBA00022967"/>
    </source>
</evidence>
<comment type="caution">
    <text evidence="16">Lacks conserved residue(s) required for the propagation of feature annotation.</text>
</comment>
<protein>
    <recommendedName>
        <fullName evidence="16 17">Na(+)-translocating NADH-quinone reductase subunit C</fullName>
        <shortName evidence="16 17">Na(+)-NQR subunit C</shortName>
        <shortName evidence="16 17">Na(+)-translocating NQR subunit C</shortName>
        <ecNumber evidence="16 17">7.2.1.1</ecNumber>
    </recommendedName>
    <alternativeName>
        <fullName evidence="16 17">NQR complex subunit C</fullName>
    </alternativeName>
    <alternativeName>
        <fullName evidence="16 17">NQR-1 subunit C</fullName>
    </alternativeName>
</protein>
<evidence type="ECO:0000256" key="6">
    <source>
        <dbReference type="ARBA" id="ARBA00022643"/>
    </source>
</evidence>
<evidence type="ECO:0000256" key="1">
    <source>
        <dbReference type="ARBA" id="ARBA00022448"/>
    </source>
</evidence>
<keyword evidence="14 16" id="KW-0472">Membrane</keyword>
<comment type="cofactor">
    <cofactor evidence="16 17">
        <name>FMN</name>
        <dbReference type="ChEBI" id="CHEBI:58210"/>
    </cofactor>
</comment>